<gene>
    <name evidence="1" type="ORF">MLD38_014358</name>
</gene>
<proteinExistence type="predicted"/>
<organism evidence="1 2">
    <name type="scientific">Melastoma candidum</name>
    <dbReference type="NCBI Taxonomy" id="119954"/>
    <lineage>
        <taxon>Eukaryota</taxon>
        <taxon>Viridiplantae</taxon>
        <taxon>Streptophyta</taxon>
        <taxon>Embryophyta</taxon>
        <taxon>Tracheophyta</taxon>
        <taxon>Spermatophyta</taxon>
        <taxon>Magnoliopsida</taxon>
        <taxon>eudicotyledons</taxon>
        <taxon>Gunneridae</taxon>
        <taxon>Pentapetalae</taxon>
        <taxon>rosids</taxon>
        <taxon>malvids</taxon>
        <taxon>Myrtales</taxon>
        <taxon>Melastomataceae</taxon>
        <taxon>Melastomatoideae</taxon>
        <taxon>Melastomateae</taxon>
        <taxon>Melastoma</taxon>
    </lineage>
</organism>
<evidence type="ECO:0000313" key="1">
    <source>
        <dbReference type="EMBL" id="KAI4376616.1"/>
    </source>
</evidence>
<protein>
    <submittedName>
        <fullName evidence="1">Uncharacterized protein</fullName>
    </submittedName>
</protein>
<accession>A0ACB9REE9</accession>
<sequence length="287" mass="32717">MENRFKARISRMFHNSCKSRDDIVDKSPLLTRSASMPAAPPPMPLPRPSICKPRVLPSLHVNKACFISSNGARRFVAFTHKNGASPREPESKPKSKAISPVSPVKHFSRSPFGDRGGMRFYAMDDDYGNKKKGRNMQQATPSCDDHHFSCRDYQKEDKDEEEEEDERTMDTLFSSMSLSSSESSENHCRISRSKTVGRATHQRKELREDSTGVGGSFAVVKKSRDPLGDFRRSMMDMIVEREIFDEEGLEKLLSCFLSLNSSRHHDIIVQAFNEIWDALFTNTWNME</sequence>
<dbReference type="EMBL" id="CM042883">
    <property type="protein sequence ID" value="KAI4376616.1"/>
    <property type="molecule type" value="Genomic_DNA"/>
</dbReference>
<comment type="caution">
    <text evidence="1">The sequence shown here is derived from an EMBL/GenBank/DDBJ whole genome shotgun (WGS) entry which is preliminary data.</text>
</comment>
<reference evidence="2" key="1">
    <citation type="journal article" date="2023" name="Front. Plant Sci.">
        <title>Chromosomal-level genome assembly of Melastoma candidum provides insights into trichome evolution.</title>
        <authorList>
            <person name="Zhong Y."/>
            <person name="Wu W."/>
            <person name="Sun C."/>
            <person name="Zou P."/>
            <person name="Liu Y."/>
            <person name="Dai S."/>
            <person name="Zhou R."/>
        </authorList>
    </citation>
    <scope>NUCLEOTIDE SEQUENCE [LARGE SCALE GENOMIC DNA]</scope>
</reference>
<dbReference type="Proteomes" id="UP001057402">
    <property type="component" value="Chromosome 4"/>
</dbReference>
<evidence type="ECO:0000313" key="2">
    <source>
        <dbReference type="Proteomes" id="UP001057402"/>
    </source>
</evidence>
<name>A0ACB9REE9_9MYRT</name>
<keyword evidence="2" id="KW-1185">Reference proteome</keyword>